<gene>
    <name evidence="1" type="ORF">CON16_23760</name>
</gene>
<accession>A0A2A7D3V2</accession>
<organism evidence="1 2">
    <name type="scientific">Bacillus anthracis</name>
    <name type="common">anthrax bacterium</name>
    <dbReference type="NCBI Taxonomy" id="1392"/>
    <lineage>
        <taxon>Bacteria</taxon>
        <taxon>Bacillati</taxon>
        <taxon>Bacillota</taxon>
        <taxon>Bacilli</taxon>
        <taxon>Bacillales</taxon>
        <taxon>Bacillaceae</taxon>
        <taxon>Bacillus</taxon>
        <taxon>Bacillus cereus group</taxon>
    </lineage>
</organism>
<dbReference type="AlphaFoldDB" id="A0A2A7D3V2"/>
<proteinExistence type="predicted"/>
<name>A0A2A7D3V2_BACAN</name>
<dbReference type="InterPro" id="IPR008792">
    <property type="entry name" value="PQQD"/>
</dbReference>
<evidence type="ECO:0000313" key="1">
    <source>
        <dbReference type="EMBL" id="PDZ14635.1"/>
    </source>
</evidence>
<reference evidence="1 2" key="1">
    <citation type="submission" date="2017-09" db="EMBL/GenBank/DDBJ databases">
        <title>Large-scale bioinformatics analysis of Bacillus genomes uncovers conserved roles of natural products in bacterial physiology.</title>
        <authorList>
            <consortium name="Agbiome Team Llc"/>
            <person name="Bleich R.M."/>
            <person name="Grubbs K.J."/>
            <person name="Santa Maria K.C."/>
            <person name="Allen S.E."/>
            <person name="Farag S."/>
            <person name="Shank E.A."/>
            <person name="Bowers A."/>
        </authorList>
    </citation>
    <scope>NUCLEOTIDE SEQUENCE [LARGE SCALE GENOMIC DNA]</scope>
    <source>
        <strain evidence="1 2">AFS095574</strain>
    </source>
</reference>
<sequence>MKEETIMLLKKNSNTVTSIANEEETIVLHISEGEYYGLEGAHKEIWDNFNQNLFEKKSIVEEFLSKFDNSKEEIQKLVDESVMDLINYKLIMVVDKYE</sequence>
<dbReference type="Proteomes" id="UP000220192">
    <property type="component" value="Unassembled WGS sequence"/>
</dbReference>
<dbReference type="EMBL" id="NVLX01000026">
    <property type="protein sequence ID" value="PDZ14635.1"/>
    <property type="molecule type" value="Genomic_DNA"/>
</dbReference>
<comment type="caution">
    <text evidence="1">The sequence shown here is derived from an EMBL/GenBank/DDBJ whole genome shotgun (WGS) entry which is preliminary data.</text>
</comment>
<evidence type="ECO:0000313" key="2">
    <source>
        <dbReference type="Proteomes" id="UP000220192"/>
    </source>
</evidence>
<protein>
    <submittedName>
        <fullName evidence="1">Pyrroloquinoline quinone biosynthesis protein PqqD</fullName>
    </submittedName>
</protein>
<dbReference type="Pfam" id="PF05402">
    <property type="entry name" value="PqqD"/>
    <property type="match status" value="1"/>
</dbReference>